<reference evidence="2 3" key="1">
    <citation type="journal article" date="2020" name="Microb. Ecol.">
        <title>Ecogenomics of the Marine Benthic Filamentous Cyanobacterium Adonisia.</title>
        <authorList>
            <person name="Walter J.M."/>
            <person name="Coutinho F.H."/>
            <person name="Leomil L."/>
            <person name="Hargreaves P.I."/>
            <person name="Campeao M.E."/>
            <person name="Vieira V.V."/>
            <person name="Silva B.S."/>
            <person name="Fistarol G.O."/>
            <person name="Salomon P.S."/>
            <person name="Sawabe T."/>
            <person name="Mino S."/>
            <person name="Hosokawa M."/>
            <person name="Miyashita H."/>
            <person name="Maruyama F."/>
            <person name="van Verk M.C."/>
            <person name="Dutilh B.E."/>
            <person name="Thompson C.C."/>
            <person name="Thompson F.L."/>
        </authorList>
    </citation>
    <scope>NUCLEOTIDE SEQUENCE [LARGE SCALE GENOMIC DNA]</scope>
    <source>
        <strain evidence="2 3">CCMR0081</strain>
    </source>
</reference>
<dbReference type="RefSeq" id="WP_163700351.1">
    <property type="nucleotide sequence ID" value="NZ_QXHD01000004.1"/>
</dbReference>
<dbReference type="EMBL" id="QXHD01000004">
    <property type="protein sequence ID" value="NEZ58072.1"/>
    <property type="molecule type" value="Genomic_DNA"/>
</dbReference>
<gene>
    <name evidence="2" type="ORF">DXZ20_20975</name>
</gene>
<feature type="region of interest" description="Disordered" evidence="1">
    <location>
        <begin position="1"/>
        <end position="20"/>
    </location>
</feature>
<comment type="caution">
    <text evidence="2">The sequence shown here is derived from an EMBL/GenBank/DDBJ whole genome shotgun (WGS) entry which is preliminary data.</text>
</comment>
<evidence type="ECO:0000313" key="3">
    <source>
        <dbReference type="Proteomes" id="UP000481033"/>
    </source>
</evidence>
<sequence>MAATNISSTSPKQKLQRRGRGRRIEAYAYFEENKKFGMLSEKDPRSVKIKHAAFFQKPKWWEDLKSIDISAAGQKGGVIFIHTNIPGRGYAIKVTDAPQQVKFAEHLLSTLGKAKIPKSIILSVKDDSVVNSTTNLLMNFIKERGKKNDIPPRVKYHLEAKEVKGVLPETIEALEKKQESTVFVGKYNNKYYIRIFQKGSILVDRQEIEPSSFSSEIIQNLEAIISKEKRIQGFDYDKLTQDIMDTMELLANSGYEFQSKKRLSYEKFLKEFENESNFLVVMKLIQGEPLSDISADLNSWTKKYYPDSVSNVREIDRIINTIKFGKNGSKSLYCKNKEIKGDSYKALMKIIGSIYINKSILANQQFMQNLGRILAVDSLLGNQDRFEKMNLGNAFFLKRNYSDKSKTKNPIAVIDNDSILPIFLGRDKLHKNISMKNDVISTYIMWNISLGYNLAKNTDQIARIKFLIEKFDPGWFKNVFFTSFFIKVKPKDVWIDKYPIIKEIYLDDGSLIGKPKVYQKISSDFKDEFWSMVKKNIIVGFDDILNKIRKKDIFFDSFKITSEYNKLSDEYGFTDDFDLIALDVRRCYMAQAFVKYSGKNIKIEFDHTKAIEVVKKECFPVVKIPDFINNSIQYCISQGLESGSSGDQLAKRLINGDFSSKNLFKILPDVNTYLQKQLQENFIKGGDYRYFRFLCTYAFLKIFDADEVIFKSHLAPKVRIELFSSKVRFWSDRLCWVFKNSKKMSKAVSSVLKEFAEASHVNDVDLYHKLSKDALYNAVHKTVEN</sequence>
<dbReference type="Proteomes" id="UP000481033">
    <property type="component" value="Unassembled WGS sequence"/>
</dbReference>
<accession>A0A6M0RQR1</accession>
<name>A0A6M0RQR1_9CYAN</name>
<proteinExistence type="predicted"/>
<feature type="compositionally biased region" description="Polar residues" evidence="1">
    <location>
        <begin position="1"/>
        <end position="13"/>
    </location>
</feature>
<organism evidence="2 3">
    <name type="scientific">Adonisia turfae CCMR0081</name>
    <dbReference type="NCBI Taxonomy" id="2292702"/>
    <lineage>
        <taxon>Bacteria</taxon>
        <taxon>Bacillati</taxon>
        <taxon>Cyanobacteriota</taxon>
        <taxon>Adonisia</taxon>
        <taxon>Adonisia turfae</taxon>
    </lineage>
</organism>
<protein>
    <submittedName>
        <fullName evidence="2">Uncharacterized protein</fullName>
    </submittedName>
</protein>
<evidence type="ECO:0000313" key="2">
    <source>
        <dbReference type="EMBL" id="NEZ58072.1"/>
    </source>
</evidence>
<evidence type="ECO:0000256" key="1">
    <source>
        <dbReference type="SAM" id="MobiDB-lite"/>
    </source>
</evidence>
<dbReference type="AlphaFoldDB" id="A0A6M0RQR1"/>
<keyword evidence="3" id="KW-1185">Reference proteome</keyword>